<gene>
    <name evidence="1" type="ORF">DPX16_23006</name>
</gene>
<protein>
    <submittedName>
        <fullName evidence="1">Uncharacterized protein</fullName>
    </submittedName>
</protein>
<reference evidence="1 2" key="1">
    <citation type="submission" date="2018-10" db="EMBL/GenBank/DDBJ databases">
        <title>Genome assembly for a Yunnan-Guizhou Plateau 3E fish, Anabarilius grahami (Regan), and its evolutionary and genetic applications.</title>
        <authorList>
            <person name="Jiang W."/>
        </authorList>
    </citation>
    <scope>NUCLEOTIDE SEQUENCE [LARGE SCALE GENOMIC DNA]</scope>
    <source>
        <strain evidence="1">AG-KIZ</strain>
        <tissue evidence="1">Muscle</tissue>
    </source>
</reference>
<organism evidence="1 2">
    <name type="scientific">Anabarilius grahami</name>
    <name type="common">Kanglang fish</name>
    <name type="synonym">Barilius grahami</name>
    <dbReference type="NCBI Taxonomy" id="495550"/>
    <lineage>
        <taxon>Eukaryota</taxon>
        <taxon>Metazoa</taxon>
        <taxon>Chordata</taxon>
        <taxon>Craniata</taxon>
        <taxon>Vertebrata</taxon>
        <taxon>Euteleostomi</taxon>
        <taxon>Actinopterygii</taxon>
        <taxon>Neopterygii</taxon>
        <taxon>Teleostei</taxon>
        <taxon>Ostariophysi</taxon>
        <taxon>Cypriniformes</taxon>
        <taxon>Xenocyprididae</taxon>
        <taxon>Xenocypridinae</taxon>
        <taxon>Xenocypridinae incertae sedis</taxon>
        <taxon>Anabarilius</taxon>
    </lineage>
</organism>
<proteinExistence type="predicted"/>
<evidence type="ECO:0000313" key="1">
    <source>
        <dbReference type="EMBL" id="ROI27684.1"/>
    </source>
</evidence>
<accession>A0A3N0XJ44</accession>
<dbReference type="AlphaFoldDB" id="A0A3N0XJ44"/>
<comment type="caution">
    <text evidence="1">The sequence shown here is derived from an EMBL/GenBank/DDBJ whole genome shotgun (WGS) entry which is preliminary data.</text>
</comment>
<keyword evidence="2" id="KW-1185">Reference proteome</keyword>
<sequence length="89" mass="10028">MCRTEEFPPQRDIAAVLSRDADSSSMFPWALNRIVCTRKPRAPAEDHSFNCSSEISCATQSATVVHHGRLRSCSKICEIACSKPERLWF</sequence>
<dbReference type="EMBL" id="RJVU01073043">
    <property type="protein sequence ID" value="ROI27684.1"/>
    <property type="molecule type" value="Genomic_DNA"/>
</dbReference>
<name>A0A3N0XJ44_ANAGA</name>
<dbReference type="Proteomes" id="UP000281406">
    <property type="component" value="Unassembled WGS sequence"/>
</dbReference>
<evidence type="ECO:0000313" key="2">
    <source>
        <dbReference type="Proteomes" id="UP000281406"/>
    </source>
</evidence>